<evidence type="ECO:0000256" key="1">
    <source>
        <dbReference type="ARBA" id="ARBA00007992"/>
    </source>
</evidence>
<reference evidence="7 8" key="1">
    <citation type="journal article" date="2016" name="Mol. Biol. Evol.">
        <title>Comparative Genomics of Early-Diverging Mushroom-Forming Fungi Provides Insights into the Origins of Lignocellulose Decay Capabilities.</title>
        <authorList>
            <person name="Nagy L.G."/>
            <person name="Riley R."/>
            <person name="Tritt A."/>
            <person name="Adam C."/>
            <person name="Daum C."/>
            <person name="Floudas D."/>
            <person name="Sun H."/>
            <person name="Yadav J.S."/>
            <person name="Pangilinan J."/>
            <person name="Larsson K.H."/>
            <person name="Matsuura K."/>
            <person name="Barry K."/>
            <person name="Labutti K."/>
            <person name="Kuo R."/>
            <person name="Ohm R.A."/>
            <person name="Bhattacharya S.S."/>
            <person name="Shirouzu T."/>
            <person name="Yoshinaga Y."/>
            <person name="Martin F.M."/>
            <person name="Grigoriev I.V."/>
            <person name="Hibbett D.S."/>
        </authorList>
    </citation>
    <scope>NUCLEOTIDE SEQUENCE [LARGE SCALE GENOMIC DNA]</scope>
    <source>
        <strain evidence="7 8">TUFC12733</strain>
    </source>
</reference>
<keyword evidence="8" id="KW-1185">Reference proteome</keyword>
<dbReference type="Pfam" id="PF01494">
    <property type="entry name" value="FAD_binding_3"/>
    <property type="match status" value="1"/>
</dbReference>
<evidence type="ECO:0000256" key="4">
    <source>
        <dbReference type="ARBA" id="ARBA00023002"/>
    </source>
</evidence>
<organism evidence="7 8">
    <name type="scientific">Calocera viscosa (strain TUFC12733)</name>
    <dbReference type="NCBI Taxonomy" id="1330018"/>
    <lineage>
        <taxon>Eukaryota</taxon>
        <taxon>Fungi</taxon>
        <taxon>Dikarya</taxon>
        <taxon>Basidiomycota</taxon>
        <taxon>Agaricomycotina</taxon>
        <taxon>Dacrymycetes</taxon>
        <taxon>Dacrymycetales</taxon>
        <taxon>Dacrymycetaceae</taxon>
        <taxon>Calocera</taxon>
    </lineage>
</organism>
<protein>
    <submittedName>
        <fullName evidence="7">Monooxygenase</fullName>
    </submittedName>
</protein>
<dbReference type="SUPFAM" id="SSF51905">
    <property type="entry name" value="FAD/NAD(P)-binding domain"/>
    <property type="match status" value="1"/>
</dbReference>
<dbReference type="STRING" id="1330018.A0A167RWL2"/>
<feature type="domain" description="FAD-binding" evidence="6">
    <location>
        <begin position="23"/>
        <end position="368"/>
    </location>
</feature>
<name>A0A167RWL2_CALVF</name>
<dbReference type="SUPFAM" id="SSF54373">
    <property type="entry name" value="FAD-linked reductases, C-terminal domain"/>
    <property type="match status" value="1"/>
</dbReference>
<dbReference type="OrthoDB" id="9993796at2759"/>
<keyword evidence="5 7" id="KW-0503">Monooxygenase</keyword>
<dbReference type="AlphaFoldDB" id="A0A167RWL2"/>
<dbReference type="Gene3D" id="3.50.50.60">
    <property type="entry name" value="FAD/NAD(P)-binding domain"/>
    <property type="match status" value="1"/>
</dbReference>
<dbReference type="InterPro" id="IPR050493">
    <property type="entry name" value="FAD-dep_Monooxygenase_BioMet"/>
</dbReference>
<dbReference type="PANTHER" id="PTHR13789">
    <property type="entry name" value="MONOOXYGENASE"/>
    <property type="match status" value="1"/>
</dbReference>
<evidence type="ECO:0000256" key="2">
    <source>
        <dbReference type="ARBA" id="ARBA00022630"/>
    </source>
</evidence>
<evidence type="ECO:0000313" key="7">
    <source>
        <dbReference type="EMBL" id="KZP01355.1"/>
    </source>
</evidence>
<dbReference type="GO" id="GO:0071949">
    <property type="term" value="F:FAD binding"/>
    <property type="evidence" value="ECO:0007669"/>
    <property type="project" value="InterPro"/>
</dbReference>
<dbReference type="EMBL" id="KV417267">
    <property type="protein sequence ID" value="KZP01355.1"/>
    <property type="molecule type" value="Genomic_DNA"/>
</dbReference>
<keyword evidence="4" id="KW-0560">Oxidoreductase</keyword>
<evidence type="ECO:0000256" key="3">
    <source>
        <dbReference type="ARBA" id="ARBA00022827"/>
    </source>
</evidence>
<accession>A0A167RWL2</accession>
<dbReference type="InterPro" id="IPR036188">
    <property type="entry name" value="FAD/NAD-bd_sf"/>
</dbReference>
<dbReference type="GO" id="GO:0004497">
    <property type="term" value="F:monooxygenase activity"/>
    <property type="evidence" value="ECO:0007669"/>
    <property type="project" value="UniProtKB-KW"/>
</dbReference>
<dbReference type="Proteomes" id="UP000076738">
    <property type="component" value="Unassembled WGS sequence"/>
</dbReference>
<dbReference type="PANTHER" id="PTHR13789:SF236">
    <property type="entry name" value="MONOOXYGENASE, PUTATIVE (AFU_ORTHOLOGUE AFUA_6G12060)-RELATED"/>
    <property type="match status" value="1"/>
</dbReference>
<dbReference type="PRINTS" id="PR00420">
    <property type="entry name" value="RNGMNOXGNASE"/>
</dbReference>
<evidence type="ECO:0000313" key="8">
    <source>
        <dbReference type="Proteomes" id="UP000076738"/>
    </source>
</evidence>
<dbReference type="InterPro" id="IPR002938">
    <property type="entry name" value="FAD-bd"/>
</dbReference>
<proteinExistence type="inferred from homology"/>
<keyword evidence="2" id="KW-0285">Flavoprotein</keyword>
<sequence>MSTEANGTAPAAGTNGHASEEQVQIIIVGAGFAGLACAIESKLKGHHVIVLEKFPELKVLGDIISFGANAGRIFMRWGLHDKFWPVCTHLRQFHLHTWKGDLIDNTVLKPRADGIYHYNGHRGELHKILIEHAIEMGIDLRFGQQVTEYWETDDAAGVVVNGERLTADVVVGADGVRSKAREKVLGYFDKPRPSGYAIYRAWFTAAGSGIEEDPLANYLVKDGDAFYGWIGKDVHFLCSSSKDGKEVSWVITHKDEADIEESWQFPGKMEDVLKIVEDWDPRCAAILSKAPSCVDWKLVYRDPLPTWLSRKARIALIGDAAHPFLPTSAQGASQAIEDAVTIAVNLKLAGKKDAQLALRAFETMRYKRVRDVQVTGEVNRDKWHNADEEAVKKDPDSVKIFNEEWIMEHDAERWAFEHYPEVAERIKQDGYKLPELEDGDKAKERVVQAREEYLARAM</sequence>
<keyword evidence="3" id="KW-0274">FAD</keyword>
<gene>
    <name evidence="7" type="ORF">CALVIDRAFT_576628</name>
</gene>
<evidence type="ECO:0000259" key="6">
    <source>
        <dbReference type="Pfam" id="PF01494"/>
    </source>
</evidence>
<comment type="similarity">
    <text evidence="1">Belongs to the paxM FAD-dependent monooxygenase family.</text>
</comment>
<evidence type="ECO:0000256" key="5">
    <source>
        <dbReference type="ARBA" id="ARBA00023033"/>
    </source>
</evidence>